<dbReference type="EMBL" id="KT462694">
    <property type="protein sequence ID" value="AMQ23515.1"/>
    <property type="molecule type" value="Genomic_RNA"/>
</dbReference>
<reference evidence="1" key="2">
    <citation type="journal article" date="2016" name="PLoS Biol.">
        <title>Hyperexpansion of RNA Bacteriophage Diversity.</title>
        <authorList>
            <person name="Krishnamurthy S.R."/>
            <person name="Janowski A.B."/>
            <person name="Zhao G."/>
            <person name="Barouch D."/>
            <person name="Wang D."/>
        </authorList>
    </citation>
    <scope>NUCLEOTIDE SEQUENCE</scope>
    <source>
        <strain evidence="1">AVE000</strain>
    </source>
</reference>
<proteinExistence type="predicted"/>
<reference evidence="1" key="1">
    <citation type="submission" date="2015-08" db="EMBL/GenBank/DDBJ databases">
        <authorList>
            <person name="Babu N.S."/>
            <person name="Beckwith C.J."/>
            <person name="Beseler K.G."/>
            <person name="Brison A."/>
            <person name="Carone J.V."/>
            <person name="Caskin T.P."/>
            <person name="Diamond M."/>
            <person name="Durham M.E."/>
            <person name="Foxe J.M."/>
            <person name="Go M."/>
            <person name="Henderson B.A."/>
            <person name="Jones I.B."/>
            <person name="McGettigan J.A."/>
            <person name="Micheletti S.J."/>
            <person name="Nasrallah M.E."/>
            <person name="Ortiz D."/>
            <person name="Piller C.R."/>
            <person name="Privatt S.R."/>
            <person name="Schneider S.L."/>
            <person name="Sharp S."/>
            <person name="Smith T.C."/>
            <person name="Stanton J.D."/>
            <person name="Ullery H.E."/>
            <person name="Wilson R.J."/>
            <person name="Serrano M.G."/>
            <person name="Buck G."/>
            <person name="Lee V."/>
            <person name="Wang Y."/>
            <person name="Carvalho R."/>
            <person name="Voegtly L."/>
            <person name="Shi R."/>
            <person name="Duckworth R."/>
            <person name="Johnson A."/>
            <person name="Loviza R."/>
            <person name="Walstead R."/>
            <person name="Shah Z."/>
            <person name="Kiflezghi M."/>
            <person name="Wade K."/>
            <person name="Ball S.L."/>
            <person name="Bradley K.W."/>
            <person name="Asai D.J."/>
            <person name="Bowman C.A."/>
            <person name="Russell D.A."/>
            <person name="Pope W.H."/>
            <person name="Jacobs-Sera D."/>
            <person name="Hendrix R.W."/>
            <person name="Hatfull G.F."/>
        </authorList>
    </citation>
    <scope>NUCLEOTIDE SEQUENCE</scope>
    <source>
        <strain evidence="1">AVE000</strain>
    </source>
</reference>
<name>A0A142D846_9VIRU</name>
<protein>
    <submittedName>
        <fullName evidence="1">Uncharacterized protein</fullName>
    </submittedName>
</protein>
<organism evidence="1">
    <name type="scientific">Leviviridae sp</name>
    <dbReference type="NCBI Taxonomy" id="2027243"/>
    <lineage>
        <taxon>Viruses</taxon>
        <taxon>Riboviria</taxon>
        <taxon>Orthornavirae</taxon>
        <taxon>Lenarviricota</taxon>
        <taxon>Leviviricetes</taxon>
        <taxon>Norzivirales</taxon>
        <taxon>Fiersviridae</taxon>
    </lineage>
</organism>
<evidence type="ECO:0000313" key="1">
    <source>
        <dbReference type="EMBL" id="AMQ23515.1"/>
    </source>
</evidence>
<sequence>MSFTLADDGTGITGAVIKKEDLSKKTGDSKHTEYFLKGSPSDRPATLMVTATSINNAYNTLCNEAVPVSLQQPFSKGSGITLTLRTTAKYQDTDATTKCCNDPVFVPIEVAVKVRALQSDLTSESVILTNQDSEVIRVLNLVKQAGLSSLLKGATDIAAYMSDDPDAV</sequence>
<accession>A0A142D846</accession>